<evidence type="ECO:0000313" key="4">
    <source>
        <dbReference type="EMBL" id="KAG2944039.1"/>
    </source>
</evidence>
<feature type="region of interest" description="Disordered" evidence="2">
    <location>
        <begin position="104"/>
        <end position="128"/>
    </location>
</feature>
<dbReference type="EMBL" id="RCMK01000207">
    <property type="protein sequence ID" value="KAG2944039.1"/>
    <property type="molecule type" value="Genomic_DNA"/>
</dbReference>
<feature type="coiled-coil region" evidence="1">
    <location>
        <begin position="73"/>
        <end position="100"/>
    </location>
</feature>
<feature type="region of interest" description="Disordered" evidence="2">
    <location>
        <begin position="44"/>
        <end position="69"/>
    </location>
</feature>
<dbReference type="EMBL" id="RCMG01000231">
    <property type="protein sequence ID" value="KAG2859014.1"/>
    <property type="molecule type" value="Genomic_DNA"/>
</dbReference>
<gene>
    <name evidence="3" type="ORF">PC113_g9299</name>
    <name evidence="4" type="ORF">PC117_g9200</name>
</gene>
<evidence type="ECO:0000313" key="3">
    <source>
        <dbReference type="EMBL" id="KAG2859014.1"/>
    </source>
</evidence>
<comment type="caution">
    <text evidence="3">The sequence shown here is derived from an EMBL/GenBank/DDBJ whole genome shotgun (WGS) entry which is preliminary data.</text>
</comment>
<accession>A0A8T0ZB03</accession>
<dbReference type="Proteomes" id="UP000736787">
    <property type="component" value="Unassembled WGS sequence"/>
</dbReference>
<feature type="compositionally biased region" description="Basic and acidic residues" evidence="2">
    <location>
        <begin position="44"/>
        <end position="56"/>
    </location>
</feature>
<sequence>MKPHVANREREIELAALRRRRVPAGVGHQEAMKNANLIGEREVENKSPAVEMERSKPRTNWWDSDSHHDERQRVDLQCQLEAVEAEKEKTKLQLKTATEYWREAERNELQREPAAKKEKGPVAAQNCQ</sequence>
<feature type="compositionally biased region" description="Basic and acidic residues" evidence="2">
    <location>
        <begin position="104"/>
        <end position="120"/>
    </location>
</feature>
<dbReference type="Proteomes" id="UP000735874">
    <property type="component" value="Unassembled WGS sequence"/>
</dbReference>
<reference evidence="3" key="1">
    <citation type="submission" date="2018-10" db="EMBL/GenBank/DDBJ databases">
        <title>Effector identification in a new, highly contiguous assembly of the strawberry crown rot pathogen Phytophthora cactorum.</title>
        <authorList>
            <person name="Armitage A.D."/>
            <person name="Nellist C.F."/>
            <person name="Bates H."/>
            <person name="Vickerstaff R.J."/>
            <person name="Harrison R.J."/>
        </authorList>
    </citation>
    <scope>NUCLEOTIDE SEQUENCE</scope>
    <source>
        <strain evidence="3">15-7</strain>
        <strain evidence="4">4040</strain>
    </source>
</reference>
<name>A0A8T0ZB03_9STRA</name>
<keyword evidence="1" id="KW-0175">Coiled coil</keyword>
<evidence type="ECO:0000256" key="2">
    <source>
        <dbReference type="SAM" id="MobiDB-lite"/>
    </source>
</evidence>
<proteinExistence type="predicted"/>
<evidence type="ECO:0000256" key="1">
    <source>
        <dbReference type="SAM" id="Coils"/>
    </source>
</evidence>
<evidence type="ECO:0000313" key="5">
    <source>
        <dbReference type="Proteomes" id="UP000735874"/>
    </source>
</evidence>
<protein>
    <submittedName>
        <fullName evidence="3">Uncharacterized protein</fullName>
    </submittedName>
</protein>
<dbReference type="AlphaFoldDB" id="A0A8T0ZB03"/>
<organism evidence="3 5">
    <name type="scientific">Phytophthora cactorum</name>
    <dbReference type="NCBI Taxonomy" id="29920"/>
    <lineage>
        <taxon>Eukaryota</taxon>
        <taxon>Sar</taxon>
        <taxon>Stramenopiles</taxon>
        <taxon>Oomycota</taxon>
        <taxon>Peronosporomycetes</taxon>
        <taxon>Peronosporales</taxon>
        <taxon>Peronosporaceae</taxon>
        <taxon>Phytophthora</taxon>
    </lineage>
</organism>